<dbReference type="EMBL" id="JAXUIC010000003">
    <property type="protein sequence ID" value="KAK4598696.1"/>
    <property type="molecule type" value="Genomic_DNA"/>
</dbReference>
<feature type="region of interest" description="Disordered" evidence="1">
    <location>
        <begin position="196"/>
        <end position="273"/>
    </location>
</feature>
<keyword evidence="5" id="KW-1185">Reference proteome</keyword>
<evidence type="ECO:0000256" key="1">
    <source>
        <dbReference type="SAM" id="MobiDB-lite"/>
    </source>
</evidence>
<feature type="compositionally biased region" description="Low complexity" evidence="1">
    <location>
        <begin position="247"/>
        <end position="263"/>
    </location>
</feature>
<dbReference type="AlphaFoldDB" id="A0AAN7FWM1"/>
<name>A0AAN7FWM1_QUERU</name>
<protein>
    <submittedName>
        <fullName evidence="4">Uncharacterized protein</fullName>
    </submittedName>
</protein>
<evidence type="ECO:0000313" key="4">
    <source>
        <dbReference type="EMBL" id="KAK4598696.1"/>
    </source>
</evidence>
<keyword evidence="2" id="KW-1133">Transmembrane helix</keyword>
<keyword evidence="2" id="KW-0812">Transmembrane</keyword>
<evidence type="ECO:0000256" key="3">
    <source>
        <dbReference type="SAM" id="SignalP"/>
    </source>
</evidence>
<evidence type="ECO:0000256" key="2">
    <source>
        <dbReference type="SAM" id="Phobius"/>
    </source>
</evidence>
<keyword evidence="3" id="KW-0732">Signal</keyword>
<feature type="region of interest" description="Disordered" evidence="1">
    <location>
        <begin position="94"/>
        <end position="113"/>
    </location>
</feature>
<organism evidence="4 5">
    <name type="scientific">Quercus rubra</name>
    <name type="common">Northern red oak</name>
    <name type="synonym">Quercus borealis</name>
    <dbReference type="NCBI Taxonomy" id="3512"/>
    <lineage>
        <taxon>Eukaryota</taxon>
        <taxon>Viridiplantae</taxon>
        <taxon>Streptophyta</taxon>
        <taxon>Embryophyta</taxon>
        <taxon>Tracheophyta</taxon>
        <taxon>Spermatophyta</taxon>
        <taxon>Magnoliopsida</taxon>
        <taxon>eudicotyledons</taxon>
        <taxon>Gunneridae</taxon>
        <taxon>Pentapetalae</taxon>
        <taxon>rosids</taxon>
        <taxon>fabids</taxon>
        <taxon>Fagales</taxon>
        <taxon>Fagaceae</taxon>
        <taxon>Quercus</taxon>
    </lineage>
</organism>
<feature type="signal peptide" evidence="3">
    <location>
        <begin position="1"/>
        <end position="21"/>
    </location>
</feature>
<proteinExistence type="predicted"/>
<comment type="caution">
    <text evidence="4">The sequence shown here is derived from an EMBL/GenBank/DDBJ whole genome shotgun (WGS) entry which is preliminary data.</text>
</comment>
<reference evidence="4 5" key="1">
    <citation type="journal article" date="2023" name="G3 (Bethesda)">
        <title>A haplotype-resolved chromosome-scale genome for Quercus rubra L. provides insights into the genetics of adaptive traits for red oak species.</title>
        <authorList>
            <person name="Kapoor B."/>
            <person name="Jenkins J."/>
            <person name="Schmutz J."/>
            <person name="Zhebentyayeva T."/>
            <person name="Kuelheim C."/>
            <person name="Coggeshall M."/>
            <person name="Heim C."/>
            <person name="Lasky J.R."/>
            <person name="Leites L."/>
            <person name="Islam-Faridi N."/>
            <person name="Romero-Severson J."/>
            <person name="DeLeo V.L."/>
            <person name="Lucas S.M."/>
            <person name="Lazic D."/>
            <person name="Gailing O."/>
            <person name="Carlson J."/>
            <person name="Staton M."/>
        </authorList>
    </citation>
    <scope>NUCLEOTIDE SEQUENCE [LARGE SCALE GENOMIC DNA]</scope>
    <source>
        <strain evidence="4">Pseudo-F2</strain>
    </source>
</reference>
<accession>A0AAN7FWM1</accession>
<feature type="region of interest" description="Disordered" evidence="1">
    <location>
        <begin position="69"/>
        <end position="88"/>
    </location>
</feature>
<feature type="compositionally biased region" description="Polar residues" evidence="1">
    <location>
        <begin position="229"/>
        <end position="241"/>
    </location>
</feature>
<dbReference type="Proteomes" id="UP001324115">
    <property type="component" value="Unassembled WGS sequence"/>
</dbReference>
<evidence type="ECO:0000313" key="5">
    <source>
        <dbReference type="Proteomes" id="UP001324115"/>
    </source>
</evidence>
<gene>
    <name evidence="4" type="ORF">RGQ29_015947</name>
</gene>
<feature type="transmembrane region" description="Helical" evidence="2">
    <location>
        <begin position="31"/>
        <end position="50"/>
    </location>
</feature>
<feature type="chain" id="PRO_5043026049" evidence="3">
    <location>
        <begin position="22"/>
        <end position="273"/>
    </location>
</feature>
<keyword evidence="2" id="KW-0472">Membrane</keyword>
<sequence>MDFVQLLQLSLVSQILSSSMGDHDDCVRYPYYLVSLVIAILIGAGTSYMFTIMYHADPAITAASASANDTEANSAPNTGGGGSASGATTDQVALVSGTGSGGHATSASGQNTDPVTVQVAAGSGQNSDHMAVQAAAGSGLNSEHSTGHVLGSGRSSDATLSFYSVRSSVATLGSGGSSDAAFSSGQHSDFITIHSAGGSGLSSEPSTGHVLGSGGTSDHTTDHAALVTDTDSGCHATSDSGPSFGPTTAIAASGSGPSSGPTTVHDDSDDEAH</sequence>